<gene>
    <name evidence="5" type="ORF">FYJ64_04775</name>
</gene>
<dbReference type="Gene3D" id="1.20.120.20">
    <property type="entry name" value="Apolipoprotein"/>
    <property type="match status" value="1"/>
</dbReference>
<comment type="caution">
    <text evidence="5">The sequence shown here is derived from an EMBL/GenBank/DDBJ whole genome shotgun (WGS) entry which is preliminary data.</text>
</comment>
<keyword evidence="3" id="KW-1133">Transmembrane helix</keyword>
<evidence type="ECO:0000259" key="4">
    <source>
        <dbReference type="Pfam" id="PF10145"/>
    </source>
</evidence>
<evidence type="ECO:0000313" key="5">
    <source>
        <dbReference type="EMBL" id="MST51622.1"/>
    </source>
</evidence>
<dbReference type="AlphaFoldDB" id="A0A6L5Y6C3"/>
<dbReference type="NCBIfam" id="TIGR01760">
    <property type="entry name" value="tape_meas_TP901"/>
    <property type="match status" value="1"/>
</dbReference>
<dbReference type="Pfam" id="PF10145">
    <property type="entry name" value="PhageMin_Tail"/>
    <property type="match status" value="1"/>
</dbReference>
<proteinExistence type="predicted"/>
<evidence type="ECO:0000313" key="6">
    <source>
        <dbReference type="Proteomes" id="UP000474676"/>
    </source>
</evidence>
<dbReference type="EMBL" id="VUMZ01000003">
    <property type="protein sequence ID" value="MST51622.1"/>
    <property type="molecule type" value="Genomic_DNA"/>
</dbReference>
<keyword evidence="2" id="KW-0175">Coiled coil</keyword>
<feature type="transmembrane region" description="Helical" evidence="3">
    <location>
        <begin position="543"/>
        <end position="568"/>
    </location>
</feature>
<evidence type="ECO:0000256" key="1">
    <source>
        <dbReference type="ARBA" id="ARBA00022612"/>
    </source>
</evidence>
<dbReference type="Proteomes" id="UP000474676">
    <property type="component" value="Unassembled WGS sequence"/>
</dbReference>
<dbReference type="PANTHER" id="PTHR37813">
    <property type="entry name" value="FELS-2 PROPHAGE PROTEIN"/>
    <property type="match status" value="1"/>
</dbReference>
<keyword evidence="6" id="KW-1185">Reference proteome</keyword>
<feature type="coiled-coil region" evidence="2">
    <location>
        <begin position="65"/>
        <end position="130"/>
    </location>
</feature>
<dbReference type="GeneID" id="303114633"/>
<evidence type="ECO:0000256" key="3">
    <source>
        <dbReference type="SAM" id="Phobius"/>
    </source>
</evidence>
<dbReference type="PANTHER" id="PTHR37813:SF1">
    <property type="entry name" value="FELS-2 PROPHAGE PROTEIN"/>
    <property type="match status" value="1"/>
</dbReference>
<accession>A0A6L5Y6C3</accession>
<dbReference type="SUPFAM" id="SSF57997">
    <property type="entry name" value="Tropomyosin"/>
    <property type="match status" value="1"/>
</dbReference>
<name>A0A6L5Y6C3_9FIRM</name>
<protein>
    <submittedName>
        <fullName evidence="5">Phage tail tape measure protein</fullName>
    </submittedName>
</protein>
<feature type="transmembrane region" description="Helical" evidence="3">
    <location>
        <begin position="483"/>
        <end position="505"/>
    </location>
</feature>
<dbReference type="InterPro" id="IPR010090">
    <property type="entry name" value="Phage_tape_meas"/>
</dbReference>
<keyword evidence="1" id="KW-1188">Viral release from host cell</keyword>
<evidence type="ECO:0000256" key="2">
    <source>
        <dbReference type="SAM" id="Coils"/>
    </source>
</evidence>
<reference evidence="5 6" key="1">
    <citation type="submission" date="2019-08" db="EMBL/GenBank/DDBJ databases">
        <title>In-depth cultivation of the pig gut microbiome towards novel bacterial diversity and tailored functional studies.</title>
        <authorList>
            <person name="Wylensek D."/>
            <person name="Hitch T.C.A."/>
            <person name="Clavel T."/>
        </authorList>
    </citation>
    <scope>NUCLEOTIDE SEQUENCE [LARGE SCALE GENOMIC DNA]</scope>
    <source>
        <strain evidence="5 6">WCA-MUC-591-APC-3H</strain>
    </source>
</reference>
<keyword evidence="3" id="KW-0812">Transmembrane</keyword>
<sequence length="980" mass="103442">MANRIKGITVEIGGDTTGLDKALKGVNNSIRTTQSSLRDVNRLLKLDPKNTTLLSQKQKLLKDSIGATKEKLEGLKEAQKQAKEQLERGELGQDKYDALQREIVETENELKRLEKEAASCESKLDKMAEVGGKMQKAGDTISGAGKKLLPVSGAVAGLGAISVKTAADFDTSMSKVAAVSGATGEDFDKLRAKAREMGSKTKFSASEAADAMNYMAMAGWKTEDMLSGVEGIMNLAAASGEDLATTSDIVTDALTAFGLSAEDSGHFADVLAAASSNANTNVSMLGESFKYAAPVAGSLGISAEDTSVALGLMANAGIKASQSGTALRTGLTNLAKPTKQMQSFMDKYNIALVENDDGSINLRETMISLRDKMGGLSESEQAAAASAIFGKNSMAGWLAIINASDSDFNKLTGAIDNCDGTALSMAETMQDNLMGQITILKSQLQELAISFGDALMPMIRRVVSAIQGFVDKLNNMSEGQRRAILIVGGFIAALAPMLIIIGTVISKVGIAIQGFAKFGGALSKLSGAVSKAGGMTSILSKAIGFLTSPIGIVIAIVAVLVAAFIHLWRTNEKFRNSMIKIWNGIKNTIGKFVSEVKSRFDSLGIDFGKIAATMKKIWEGFCQILAPIFEGAFKIISAVLKTVLDVIIGVLDIFIGIFTGDWKKVWQGVKRIFSAVWTGIKSVLSSALNTIKNVTNTVLSWFGTNWKKIWNGIKSFTSGLWIGLKSLAAKVFNGIKTAILTPIRAVKSGLSSLWNGIKSTASSVWRSIKSTASSIWNSIKTAVTSPVQAIKSTLSSAWGSIKSAASSAWSNIKNAMISPINSAKSTISGIISKIKGFFPLSIGRIFSNLKLPHISVSGGKAPFGIGGKGSLPSFSVSWYAKAMEKGMILNSPTIFGMKNGSLLGGGEVGSETVVGTDSLMNMITSAVSGVGDEIVAALLSAGKTGHSGDVNINVEVSGAENPEEWARKFVKQMRLEMRTV</sequence>
<dbReference type="RefSeq" id="WP_154574081.1">
    <property type="nucleotide sequence ID" value="NZ_VUMZ01000003.1"/>
</dbReference>
<feature type="domain" description="Phage tail tape measure protein" evidence="4">
    <location>
        <begin position="191"/>
        <end position="390"/>
    </location>
</feature>
<organism evidence="5 6">
    <name type="scientific">Hornefia butyriciproducens</name>
    <dbReference type="NCBI Taxonomy" id="2652293"/>
    <lineage>
        <taxon>Bacteria</taxon>
        <taxon>Bacillati</taxon>
        <taxon>Bacillota</taxon>
        <taxon>Clostridia</taxon>
        <taxon>Peptostreptococcales</taxon>
        <taxon>Anaerovoracaceae</taxon>
        <taxon>Hornefia</taxon>
    </lineage>
</organism>
<keyword evidence="3" id="KW-0472">Membrane</keyword>